<dbReference type="InterPro" id="IPR014710">
    <property type="entry name" value="RmlC-like_jellyroll"/>
</dbReference>
<dbReference type="Gene3D" id="2.60.120.10">
    <property type="entry name" value="Jelly Rolls"/>
    <property type="match status" value="2"/>
</dbReference>
<dbReference type="Proteomes" id="UP000484076">
    <property type="component" value="Unassembled WGS sequence"/>
</dbReference>
<dbReference type="InterPro" id="IPR011051">
    <property type="entry name" value="RmlC_Cupin_sf"/>
</dbReference>
<dbReference type="RefSeq" id="WP_152827902.1">
    <property type="nucleotide sequence ID" value="NZ_WHUT02000010.1"/>
</dbReference>
<proteinExistence type="predicted"/>
<dbReference type="SUPFAM" id="SSF51182">
    <property type="entry name" value="RmlC-like cupins"/>
    <property type="match status" value="1"/>
</dbReference>
<evidence type="ECO:0000313" key="1">
    <source>
        <dbReference type="EMBL" id="NUB45883.1"/>
    </source>
</evidence>
<gene>
    <name evidence="1" type="ORF">GEU84_015915</name>
</gene>
<sequence>MTSDPTDLPLTPDPEHRKFLLDPYKSWSEGEGIPIHLDFGHNLLHLETAAWDRYDAKGCFAHTRGMGDFMANYVLEVEPGKKTRPVRHIYEAFIFVLSGYGSTIVWLPGGQTRTFEWGPKALFAIPLNCRYQILNASGTEPARLSVTNNAPLTINLFHNLDFVFENSFEFADRVGDPQHFEGGGNLYSYSRDSLTKVQNIWETNFINDLSKVKLYAFEGRGKGSTNVNFALADGTVHAHVSQMPVGRYKKAHRHAAGTHVHAIDGTGYSLLWFEGDEEFVEIPWEHGFMYTPPFWMYHQHFNTCDQPARYFACSLGSRRYPFIALRRKSAEGGGALSVKKGGRQIEYEDQDDRVHRKYLEELQKTGVPSEMGDVFDEPAILALPPESLTGVIKTPVSVGPAV</sequence>
<reference evidence="1" key="1">
    <citation type="submission" date="2020-05" db="EMBL/GenBank/DDBJ databases">
        <title>Fertoebacter nigrum gen. nov., sp. nov., a new member of the family Rhodobacteraceae.</title>
        <authorList>
            <person name="Szuroczki S."/>
            <person name="Abbaszade G."/>
            <person name="Buni D."/>
            <person name="Schumann P."/>
            <person name="Toth E."/>
        </authorList>
    </citation>
    <scope>NUCLEOTIDE SEQUENCE</scope>
    <source>
        <strain evidence="1">RG-N-1a</strain>
    </source>
</reference>
<dbReference type="AlphaFoldDB" id="A0A8X8H1J5"/>
<accession>A0A8X8H1J5</accession>
<evidence type="ECO:0000313" key="2">
    <source>
        <dbReference type="Proteomes" id="UP000484076"/>
    </source>
</evidence>
<comment type="caution">
    <text evidence="1">The sequence shown here is derived from an EMBL/GenBank/DDBJ whole genome shotgun (WGS) entry which is preliminary data.</text>
</comment>
<name>A0A8X8H1J5_9RHOB</name>
<keyword evidence="2" id="KW-1185">Reference proteome</keyword>
<organism evidence="1 2">
    <name type="scientific">Fertoeibacter niger</name>
    <dbReference type="NCBI Taxonomy" id="2656921"/>
    <lineage>
        <taxon>Bacteria</taxon>
        <taxon>Pseudomonadati</taxon>
        <taxon>Pseudomonadota</taxon>
        <taxon>Alphaproteobacteria</taxon>
        <taxon>Rhodobacterales</taxon>
        <taxon>Paracoccaceae</taxon>
        <taxon>Fertoeibacter</taxon>
    </lineage>
</organism>
<evidence type="ECO:0008006" key="3">
    <source>
        <dbReference type="Google" id="ProtNLM"/>
    </source>
</evidence>
<dbReference type="EMBL" id="WHUT02000010">
    <property type="protein sequence ID" value="NUB45883.1"/>
    <property type="molecule type" value="Genomic_DNA"/>
</dbReference>
<protein>
    <recommendedName>
        <fullName evidence="3">Cupin domain-containing protein</fullName>
    </recommendedName>
</protein>